<name>A0AAE0CPN7_9ROSI</name>
<keyword evidence="1" id="KW-0812">Transmembrane</keyword>
<sequence>MDIQNHSSKQPLSVAILKQNIHKKSSINNTTIFSGFSNNDLYEFNSVASPVYLVVIVGLLSLVNNSGLYLYRLSIGVGSGLSLLPVFTVIVIGSSWSSLSDVPRRLNPQSVLSLSLIRKNLFVHFVLDPIAISDSAAEVSFAARFGCLVLIENQSRTRIRALVRTAQSGIQVKPSKDPIDSKIRSKWDPKHSRARIRALVRSAQSGIQAKPSKDLSFSKIRPKWAPKEALFQTQIVNSFLWDDKEPSLDCDDAFVPSLPESSSQSEVVKLQQKKSIVMDLKDTEQRLNDSLELIKENISMVVAKLAIQSIEMQ</sequence>
<feature type="transmembrane region" description="Helical" evidence="1">
    <location>
        <begin position="44"/>
        <end position="63"/>
    </location>
</feature>
<feature type="transmembrane region" description="Helical" evidence="1">
    <location>
        <begin position="75"/>
        <end position="96"/>
    </location>
</feature>
<organism evidence="2 3">
    <name type="scientific">Dipteronia dyeriana</name>
    <dbReference type="NCBI Taxonomy" id="168575"/>
    <lineage>
        <taxon>Eukaryota</taxon>
        <taxon>Viridiplantae</taxon>
        <taxon>Streptophyta</taxon>
        <taxon>Embryophyta</taxon>
        <taxon>Tracheophyta</taxon>
        <taxon>Spermatophyta</taxon>
        <taxon>Magnoliopsida</taxon>
        <taxon>eudicotyledons</taxon>
        <taxon>Gunneridae</taxon>
        <taxon>Pentapetalae</taxon>
        <taxon>rosids</taxon>
        <taxon>malvids</taxon>
        <taxon>Sapindales</taxon>
        <taxon>Sapindaceae</taxon>
        <taxon>Hippocastanoideae</taxon>
        <taxon>Acereae</taxon>
        <taxon>Dipteronia</taxon>
    </lineage>
</organism>
<accession>A0AAE0CPN7</accession>
<keyword evidence="3" id="KW-1185">Reference proteome</keyword>
<reference evidence="2" key="1">
    <citation type="journal article" date="2023" name="Plant J.">
        <title>Genome sequences and population genomics provide insights into the demographic history, inbreeding, and mutation load of two 'living fossil' tree species of Dipteronia.</title>
        <authorList>
            <person name="Feng Y."/>
            <person name="Comes H.P."/>
            <person name="Chen J."/>
            <person name="Zhu S."/>
            <person name="Lu R."/>
            <person name="Zhang X."/>
            <person name="Li P."/>
            <person name="Qiu J."/>
            <person name="Olsen K.M."/>
            <person name="Qiu Y."/>
        </authorList>
    </citation>
    <scope>NUCLEOTIDE SEQUENCE</scope>
    <source>
        <strain evidence="2">KIB01</strain>
    </source>
</reference>
<dbReference type="Proteomes" id="UP001280121">
    <property type="component" value="Unassembled WGS sequence"/>
</dbReference>
<keyword evidence="1" id="KW-1133">Transmembrane helix</keyword>
<evidence type="ECO:0000313" key="2">
    <source>
        <dbReference type="EMBL" id="KAK2658872.1"/>
    </source>
</evidence>
<gene>
    <name evidence="2" type="ORF">Ddye_005405</name>
</gene>
<dbReference type="EMBL" id="JANJYI010000002">
    <property type="protein sequence ID" value="KAK2658872.1"/>
    <property type="molecule type" value="Genomic_DNA"/>
</dbReference>
<proteinExistence type="predicted"/>
<evidence type="ECO:0000256" key="1">
    <source>
        <dbReference type="SAM" id="Phobius"/>
    </source>
</evidence>
<comment type="caution">
    <text evidence="2">The sequence shown here is derived from an EMBL/GenBank/DDBJ whole genome shotgun (WGS) entry which is preliminary data.</text>
</comment>
<protein>
    <submittedName>
        <fullName evidence="2">Uncharacterized protein</fullName>
    </submittedName>
</protein>
<keyword evidence="1" id="KW-0472">Membrane</keyword>
<dbReference type="AlphaFoldDB" id="A0AAE0CPN7"/>
<evidence type="ECO:0000313" key="3">
    <source>
        <dbReference type="Proteomes" id="UP001280121"/>
    </source>
</evidence>